<feature type="transmembrane region" description="Helical" evidence="4">
    <location>
        <begin position="20"/>
        <end position="42"/>
    </location>
</feature>
<dbReference type="EC" id="2.7.7.65" evidence="2"/>
<dbReference type="InterPro" id="IPR003660">
    <property type="entry name" value="HAMP_dom"/>
</dbReference>
<keyword evidence="8" id="KW-1185">Reference proteome</keyword>
<dbReference type="PROSITE" id="PS50885">
    <property type="entry name" value="HAMP"/>
    <property type="match status" value="1"/>
</dbReference>
<dbReference type="InterPro" id="IPR029787">
    <property type="entry name" value="Nucleotide_cyclase"/>
</dbReference>
<dbReference type="FunFam" id="3.30.70.270:FF:000001">
    <property type="entry name" value="Diguanylate cyclase domain protein"/>
    <property type="match status" value="1"/>
</dbReference>
<dbReference type="Proteomes" id="UP000184520">
    <property type="component" value="Unassembled WGS sequence"/>
</dbReference>
<evidence type="ECO:0000256" key="1">
    <source>
        <dbReference type="ARBA" id="ARBA00001946"/>
    </source>
</evidence>
<comment type="cofactor">
    <cofactor evidence="1">
        <name>Mg(2+)</name>
        <dbReference type="ChEBI" id="CHEBI:18420"/>
    </cofactor>
</comment>
<accession>A0A1M5HRP8</accession>
<dbReference type="GO" id="GO:0043709">
    <property type="term" value="P:cell adhesion involved in single-species biofilm formation"/>
    <property type="evidence" value="ECO:0007669"/>
    <property type="project" value="TreeGrafter"/>
</dbReference>
<evidence type="ECO:0000313" key="8">
    <source>
        <dbReference type="Proteomes" id="UP000184520"/>
    </source>
</evidence>
<evidence type="ECO:0000256" key="2">
    <source>
        <dbReference type="ARBA" id="ARBA00012528"/>
    </source>
</evidence>
<reference evidence="8" key="1">
    <citation type="submission" date="2016-11" db="EMBL/GenBank/DDBJ databases">
        <authorList>
            <person name="Varghese N."/>
            <person name="Submissions S."/>
        </authorList>
    </citation>
    <scope>NUCLEOTIDE SEQUENCE [LARGE SCALE GENOMIC DNA]</scope>
    <source>
        <strain evidence="8">CGMCC 1.8995</strain>
    </source>
</reference>
<dbReference type="Gene3D" id="6.10.340.10">
    <property type="match status" value="1"/>
</dbReference>
<gene>
    <name evidence="7" type="ORF">SAMN05216361_1589</name>
</gene>
<comment type="catalytic activity">
    <reaction evidence="3">
        <text>2 GTP = 3',3'-c-di-GMP + 2 diphosphate</text>
        <dbReference type="Rhea" id="RHEA:24898"/>
        <dbReference type="ChEBI" id="CHEBI:33019"/>
        <dbReference type="ChEBI" id="CHEBI:37565"/>
        <dbReference type="ChEBI" id="CHEBI:58805"/>
        <dbReference type="EC" id="2.7.7.65"/>
    </reaction>
</comment>
<evidence type="ECO:0000256" key="4">
    <source>
        <dbReference type="SAM" id="Phobius"/>
    </source>
</evidence>
<dbReference type="SMART" id="SM00304">
    <property type="entry name" value="HAMP"/>
    <property type="match status" value="1"/>
</dbReference>
<dbReference type="STRING" id="634436.SAMN05216361_1589"/>
<dbReference type="RefSeq" id="WP_073320378.1">
    <property type="nucleotide sequence ID" value="NZ_FQWD01000002.1"/>
</dbReference>
<protein>
    <recommendedName>
        <fullName evidence="2">diguanylate cyclase</fullName>
        <ecNumber evidence="2">2.7.7.65</ecNumber>
    </recommendedName>
</protein>
<dbReference type="Gene3D" id="1.20.58.920">
    <property type="match status" value="1"/>
</dbReference>
<keyword evidence="4" id="KW-0812">Transmembrane</keyword>
<keyword evidence="4" id="KW-1133">Transmembrane helix</keyword>
<dbReference type="InterPro" id="IPR050469">
    <property type="entry name" value="Diguanylate_Cyclase"/>
</dbReference>
<feature type="transmembrane region" description="Helical" evidence="4">
    <location>
        <begin position="311"/>
        <end position="333"/>
    </location>
</feature>
<evidence type="ECO:0000313" key="7">
    <source>
        <dbReference type="EMBL" id="SHG18603.1"/>
    </source>
</evidence>
<dbReference type="CDD" id="cd06225">
    <property type="entry name" value="HAMP"/>
    <property type="match status" value="1"/>
</dbReference>
<dbReference type="InterPro" id="IPR043128">
    <property type="entry name" value="Rev_trsase/Diguanyl_cyclase"/>
</dbReference>
<dbReference type="NCBIfam" id="TIGR00254">
    <property type="entry name" value="GGDEF"/>
    <property type="match status" value="1"/>
</dbReference>
<dbReference type="GO" id="GO:0005886">
    <property type="term" value="C:plasma membrane"/>
    <property type="evidence" value="ECO:0007669"/>
    <property type="project" value="TreeGrafter"/>
</dbReference>
<dbReference type="SMART" id="SM00267">
    <property type="entry name" value="GGDEF"/>
    <property type="match status" value="1"/>
</dbReference>
<dbReference type="Pfam" id="PF00672">
    <property type="entry name" value="HAMP"/>
    <property type="match status" value="1"/>
</dbReference>
<dbReference type="GO" id="GO:0007165">
    <property type="term" value="P:signal transduction"/>
    <property type="evidence" value="ECO:0007669"/>
    <property type="project" value="InterPro"/>
</dbReference>
<name>A0A1M5HRP8_9ALTE</name>
<dbReference type="SUPFAM" id="SSF55073">
    <property type="entry name" value="Nucleotide cyclase"/>
    <property type="match status" value="1"/>
</dbReference>
<feature type="domain" description="GGDEF" evidence="6">
    <location>
        <begin position="418"/>
        <end position="555"/>
    </location>
</feature>
<organism evidence="7 8">
    <name type="scientific">Marisediminitalea aggregata</name>
    <dbReference type="NCBI Taxonomy" id="634436"/>
    <lineage>
        <taxon>Bacteria</taxon>
        <taxon>Pseudomonadati</taxon>
        <taxon>Pseudomonadota</taxon>
        <taxon>Gammaproteobacteria</taxon>
        <taxon>Alteromonadales</taxon>
        <taxon>Alteromonadaceae</taxon>
        <taxon>Marisediminitalea</taxon>
    </lineage>
</organism>
<evidence type="ECO:0000256" key="3">
    <source>
        <dbReference type="ARBA" id="ARBA00034247"/>
    </source>
</evidence>
<dbReference type="GO" id="GO:1902201">
    <property type="term" value="P:negative regulation of bacterial-type flagellum-dependent cell motility"/>
    <property type="evidence" value="ECO:0007669"/>
    <property type="project" value="TreeGrafter"/>
</dbReference>
<feature type="domain" description="HAMP" evidence="5">
    <location>
        <begin position="331"/>
        <end position="382"/>
    </location>
</feature>
<dbReference type="OrthoDB" id="5756373at2"/>
<proteinExistence type="predicted"/>
<evidence type="ECO:0000259" key="6">
    <source>
        <dbReference type="PROSITE" id="PS50887"/>
    </source>
</evidence>
<dbReference type="EMBL" id="FQWD01000002">
    <property type="protein sequence ID" value="SHG18603.1"/>
    <property type="molecule type" value="Genomic_DNA"/>
</dbReference>
<dbReference type="PANTHER" id="PTHR45138:SF9">
    <property type="entry name" value="DIGUANYLATE CYCLASE DGCM-RELATED"/>
    <property type="match status" value="1"/>
</dbReference>
<dbReference type="Pfam" id="PF00990">
    <property type="entry name" value="GGDEF"/>
    <property type="match status" value="1"/>
</dbReference>
<dbReference type="AlphaFoldDB" id="A0A1M5HRP8"/>
<dbReference type="InterPro" id="IPR038188">
    <property type="entry name" value="TorS_sensor_sf"/>
</dbReference>
<dbReference type="CDD" id="cd01949">
    <property type="entry name" value="GGDEF"/>
    <property type="match status" value="1"/>
</dbReference>
<dbReference type="InterPro" id="IPR000160">
    <property type="entry name" value="GGDEF_dom"/>
</dbReference>
<sequence>MKKQSPLQSVTADSHQKRLYSLTGIINIGLVTLILSIFVLAVTTYSKLKSFEESLILMTDESLPTVVHSGELYSQMSLLMSVTERLSGANSDAMRRIAYNAINQQLASLDDVAMDRSDNAYMLAQLRSIRRELADLNSLVEQKLTVNTLLNTQQDKLFTLHSNITDTATATVTNLANQPWYLAFSNVVARASEVLTTDQLSLIRQQQRTLSALLDKLDSLSQAQRTSKIQGASAISTQLRRMILDDKAGLIALRQSQLKIVGRVRGRGNFVRNLISDYARLNEFESHQLNESVLERAYDTSRLVTQQIQHISIIFVFVFLAYVAFVLFIHHAVVRRLKKLRNQVQQRAAGDSREIKMSGKDEMTELAHSFEQFASTIETQKATLEELSLRDALTGIANRRALDERYLQEIHVASRQRWPLSVMLLDVDFFKQYNDNYGHGQGDECLKQVAQLLKSTLPRKTDLLARYGGEEFAILLPDTDQAGAIRVAEAILNAFKEAQIPHDFSGVADHITISIGISVSKDVLGDHTIPSFDEADKSLYTAKRQGRNKWVMYDESIV</sequence>
<dbReference type="GO" id="GO:0052621">
    <property type="term" value="F:diguanylate cyclase activity"/>
    <property type="evidence" value="ECO:0007669"/>
    <property type="project" value="UniProtKB-EC"/>
</dbReference>
<keyword evidence="4" id="KW-0472">Membrane</keyword>
<dbReference type="PROSITE" id="PS50887">
    <property type="entry name" value="GGDEF"/>
    <property type="match status" value="1"/>
</dbReference>
<evidence type="ECO:0000259" key="5">
    <source>
        <dbReference type="PROSITE" id="PS50885"/>
    </source>
</evidence>
<dbReference type="Gene3D" id="3.30.70.270">
    <property type="match status" value="1"/>
</dbReference>
<dbReference type="PANTHER" id="PTHR45138">
    <property type="entry name" value="REGULATORY COMPONENTS OF SENSORY TRANSDUCTION SYSTEM"/>
    <property type="match status" value="1"/>
</dbReference>